<dbReference type="FunFam" id="3.30.360.20:FF:000001">
    <property type="entry name" value="RNA terminal phosphate cyclase-like 1"/>
    <property type="match status" value="1"/>
</dbReference>
<sequence length="743" mass="81544">MPPIAQEGNCLIYRGSNFLKQRLILACLSGKPVKINQIRAEDEMAPGLREYEISLIRLLDKITNGTKIELNPAGTSIHHDCCVQRGIGYYLDALIALGPFCKNPLHCTLRGVTNSKDSPSVDHIKGAALSLLKRFLLVDEGLELKGMVKRIRGTVYACKVSPAMANRTVEAAKGCMLKFLPDVYIYTDQNKGKMSGNSPGFGICLIAETTDGVCFAADCSSNTREESDTPSIPEDLGQEVAMRLLDEIYRGGCVDSSYQWLAALYIALGQKHVSKFLTGALSTYTVHFLQHLRDFFSITFKLENPEAEDEDEAGDVRGAQKVLMACVGIGYTNINKRKGFLRLCLLATCLLVAAQASKDGSNMQLKPTKWLTASDLESVPSLNDITWERLENQPLQQGAKMIEKIYHVGQIKHDLTPSFVPSPSNVPVWIIKSNGQKVEAKLNNYVTIVLTGLPQSSPANKKAMRKLVQAYVQKYNLQQQQKNAQEQQEQHKSSDYDYTSSEETADQWKSAKAASGDLIIIDLGSTLTNFKRYAMLDVQNTGAMIGQTLVELSNKGVPQEIIHLIGQGISAHVAGAAGNKFTAQTGHKLRRITGLDPAKMLSKRPQTLDGLSRGDADFVDAIHTSAFAMGTPIRCGDVDFYPNGPSTGVPGSENVIEAVARATRYFAESVRPGSERNFPAVPANSLKQYKEQDGFGKRAFMGLQTDYDLRGDYILEVNPKSPFGQRSPAHKQASYHGIHNAQN</sequence>
<evidence type="ECO:0000256" key="2">
    <source>
        <dbReference type="ARBA" id="ARBA00007089"/>
    </source>
</evidence>
<dbReference type="AlphaFoldDB" id="A0A9P9YAX3"/>
<dbReference type="InterPro" id="IPR023797">
    <property type="entry name" value="RNA3'_phos_cyclase_dom"/>
</dbReference>
<comment type="subcellular location">
    <subcellularLocation>
        <location evidence="1">Nucleus</location>
        <location evidence="1">Nucleolus</location>
    </subcellularLocation>
</comment>
<keyword evidence="10" id="KW-1185">Reference proteome</keyword>
<dbReference type="EMBL" id="JAMKOV010000123">
    <property type="protein sequence ID" value="KAI8033566.1"/>
    <property type="molecule type" value="Genomic_DNA"/>
</dbReference>
<dbReference type="InterPro" id="IPR000228">
    <property type="entry name" value="RNA3'_term_phos_cyc"/>
</dbReference>
<feature type="domain" description="RNA 3'-terminal phosphate cyclase insert" evidence="8">
    <location>
        <begin position="145"/>
        <end position="248"/>
    </location>
</feature>
<dbReference type="InterPro" id="IPR037136">
    <property type="entry name" value="RNA3'_phos_cyclase_dom_sf"/>
</dbReference>
<dbReference type="SUPFAM" id="SSF53474">
    <property type="entry name" value="alpha/beta-Hydrolases"/>
    <property type="match status" value="1"/>
</dbReference>
<evidence type="ECO:0000259" key="6">
    <source>
        <dbReference type="Pfam" id="PF00151"/>
    </source>
</evidence>
<evidence type="ECO:0000259" key="8">
    <source>
        <dbReference type="Pfam" id="PF05189"/>
    </source>
</evidence>
<dbReference type="PANTHER" id="PTHR11096">
    <property type="entry name" value="RNA 3' TERMINAL PHOSPHATE CYCLASE"/>
    <property type="match status" value="1"/>
</dbReference>
<feature type="region of interest" description="Disordered" evidence="5">
    <location>
        <begin position="479"/>
        <end position="503"/>
    </location>
</feature>
<evidence type="ECO:0000256" key="3">
    <source>
        <dbReference type="ARBA" id="ARBA00022517"/>
    </source>
</evidence>
<evidence type="ECO:0000256" key="5">
    <source>
        <dbReference type="SAM" id="MobiDB-lite"/>
    </source>
</evidence>
<organism evidence="9 10">
    <name type="scientific">Drosophila gunungcola</name>
    <name type="common">fruit fly</name>
    <dbReference type="NCBI Taxonomy" id="103775"/>
    <lineage>
        <taxon>Eukaryota</taxon>
        <taxon>Metazoa</taxon>
        <taxon>Ecdysozoa</taxon>
        <taxon>Arthropoda</taxon>
        <taxon>Hexapoda</taxon>
        <taxon>Insecta</taxon>
        <taxon>Pterygota</taxon>
        <taxon>Neoptera</taxon>
        <taxon>Endopterygota</taxon>
        <taxon>Diptera</taxon>
        <taxon>Brachycera</taxon>
        <taxon>Muscomorpha</taxon>
        <taxon>Ephydroidea</taxon>
        <taxon>Drosophilidae</taxon>
        <taxon>Drosophila</taxon>
        <taxon>Sophophora</taxon>
    </lineage>
</organism>
<dbReference type="NCBIfam" id="TIGR03400">
    <property type="entry name" value="18S_RNA_Rcl1p"/>
    <property type="match status" value="1"/>
</dbReference>
<dbReference type="Pfam" id="PF00151">
    <property type="entry name" value="Lipase"/>
    <property type="match status" value="1"/>
</dbReference>
<reference evidence="9" key="1">
    <citation type="journal article" date="2023" name="Genome Biol. Evol.">
        <title>Long-read-based Genome Assembly of Drosophila gunungcola Reveals Fewer Chemosensory Genes in Flower-breeding Species.</title>
        <authorList>
            <person name="Negi A."/>
            <person name="Liao B.Y."/>
            <person name="Yeh S.D."/>
        </authorList>
    </citation>
    <scope>NUCLEOTIDE SEQUENCE</scope>
    <source>
        <strain evidence="9">Sukarami</strain>
    </source>
</reference>
<dbReference type="Gene3D" id="3.65.10.20">
    <property type="entry name" value="RNA 3'-terminal phosphate cyclase domain"/>
    <property type="match status" value="2"/>
</dbReference>
<feature type="region of interest" description="Disordered" evidence="5">
    <location>
        <begin position="720"/>
        <end position="743"/>
    </location>
</feature>
<dbReference type="PANTHER" id="PTHR11096:SF1">
    <property type="entry name" value="RNA 3'-TERMINAL PHOSPHATE CYCLASE-LIKE PROTEIN"/>
    <property type="match status" value="1"/>
</dbReference>
<dbReference type="Pfam" id="PF01137">
    <property type="entry name" value="RTC"/>
    <property type="match status" value="1"/>
</dbReference>
<keyword evidence="4" id="KW-0539">Nucleus</keyword>
<dbReference type="GO" id="GO:0000479">
    <property type="term" value="P:endonucleolytic cleavage of tricistronic rRNA transcript (SSU-rRNA, 5.8S rRNA, LSU-rRNA)"/>
    <property type="evidence" value="ECO:0007669"/>
    <property type="project" value="TreeGrafter"/>
</dbReference>
<dbReference type="SUPFAM" id="SSF55205">
    <property type="entry name" value="EPT/RTPC-like"/>
    <property type="match status" value="1"/>
</dbReference>
<evidence type="ECO:0000259" key="7">
    <source>
        <dbReference type="Pfam" id="PF01137"/>
    </source>
</evidence>
<dbReference type="InterPro" id="IPR013792">
    <property type="entry name" value="RNA3'P_cycl/enolpyr_Trfase_a/b"/>
</dbReference>
<dbReference type="CDD" id="cd00875">
    <property type="entry name" value="RNA_Cyclase_Class_I"/>
    <property type="match status" value="1"/>
</dbReference>
<evidence type="ECO:0000313" key="9">
    <source>
        <dbReference type="EMBL" id="KAI8033566.1"/>
    </source>
</evidence>
<evidence type="ECO:0008006" key="11">
    <source>
        <dbReference type="Google" id="ProtNLM"/>
    </source>
</evidence>
<proteinExistence type="inferred from homology"/>
<dbReference type="Pfam" id="PF05189">
    <property type="entry name" value="RTC_insert"/>
    <property type="match status" value="1"/>
</dbReference>
<dbReference type="GO" id="GO:0016298">
    <property type="term" value="F:lipase activity"/>
    <property type="evidence" value="ECO:0007669"/>
    <property type="project" value="InterPro"/>
</dbReference>
<feature type="domain" description="RNA 3'-terminal phosphate cyclase" evidence="7">
    <location>
        <begin position="13"/>
        <end position="301"/>
    </location>
</feature>
<dbReference type="InterPro" id="IPR029058">
    <property type="entry name" value="AB_hydrolase_fold"/>
</dbReference>
<dbReference type="Proteomes" id="UP001059596">
    <property type="component" value="Unassembled WGS sequence"/>
</dbReference>
<feature type="domain" description="Lipase" evidence="6">
    <location>
        <begin position="452"/>
        <end position="723"/>
    </location>
</feature>
<evidence type="ECO:0000256" key="4">
    <source>
        <dbReference type="ARBA" id="ARBA00023242"/>
    </source>
</evidence>
<comment type="caution">
    <text evidence="9">The sequence shown here is derived from an EMBL/GenBank/DDBJ whole genome shotgun (WGS) entry which is preliminary data.</text>
</comment>
<dbReference type="GO" id="GO:0004521">
    <property type="term" value="F:RNA endonuclease activity"/>
    <property type="evidence" value="ECO:0007669"/>
    <property type="project" value="TreeGrafter"/>
</dbReference>
<dbReference type="InterPro" id="IPR013818">
    <property type="entry name" value="Lipase"/>
</dbReference>
<dbReference type="InterPro" id="IPR013791">
    <property type="entry name" value="RNA3'-term_phos_cycl_insert"/>
</dbReference>
<protein>
    <recommendedName>
        <fullName evidence="11">Yolk protein 3</fullName>
    </recommendedName>
</protein>
<dbReference type="Gene3D" id="3.40.50.1820">
    <property type="entry name" value="alpha/beta hydrolase"/>
    <property type="match status" value="1"/>
</dbReference>
<dbReference type="InterPro" id="IPR016443">
    <property type="entry name" value="RNA3'_term_phos_cyc_type_2"/>
</dbReference>
<name>A0A9P9YAX3_9MUSC</name>
<dbReference type="GO" id="GO:0005730">
    <property type="term" value="C:nucleolus"/>
    <property type="evidence" value="ECO:0007669"/>
    <property type="project" value="UniProtKB-SubCell"/>
</dbReference>
<evidence type="ECO:0000256" key="1">
    <source>
        <dbReference type="ARBA" id="ARBA00004604"/>
    </source>
</evidence>
<comment type="similarity">
    <text evidence="2">Belongs to the RNA 3'-terminal cyclase family. Type 2 subfamily.</text>
</comment>
<evidence type="ECO:0000313" key="10">
    <source>
        <dbReference type="Proteomes" id="UP001059596"/>
    </source>
</evidence>
<accession>A0A9P9YAX3</accession>
<keyword evidence="3" id="KW-0690">Ribosome biogenesis</keyword>
<gene>
    <name evidence="9" type="ORF">M5D96_013672</name>
</gene>